<dbReference type="PROSITE" id="PS00211">
    <property type="entry name" value="ABC_TRANSPORTER_1"/>
    <property type="match status" value="1"/>
</dbReference>
<comment type="similarity">
    <text evidence="1">Belongs to the ABC transporter superfamily.</text>
</comment>
<dbReference type="SUPFAM" id="SSF52540">
    <property type="entry name" value="P-loop containing nucleoside triphosphate hydrolases"/>
    <property type="match status" value="1"/>
</dbReference>
<dbReference type="Gene3D" id="3.40.50.300">
    <property type="entry name" value="P-loop containing nucleotide triphosphate hydrolases"/>
    <property type="match status" value="1"/>
</dbReference>
<keyword evidence="2" id="KW-0813">Transport</keyword>
<comment type="caution">
    <text evidence="8">The sequence shown here is derived from an EMBL/GenBank/DDBJ whole genome shotgun (WGS) entry which is preliminary data.</text>
</comment>
<reference evidence="8 9" key="1">
    <citation type="submission" date="2024-01" db="EMBL/GenBank/DDBJ databases">
        <title>Draft genome sequence of Gordonia sp. PKS22-38.</title>
        <authorList>
            <person name="Suphannarot A."/>
            <person name="Mingma R."/>
        </authorList>
    </citation>
    <scope>NUCLEOTIDE SEQUENCE [LARGE SCALE GENOMIC DNA]</scope>
    <source>
        <strain evidence="8 9">PKS22-38</strain>
    </source>
</reference>
<keyword evidence="9" id="KW-1185">Reference proteome</keyword>
<organism evidence="8 9">
    <name type="scientific">Gordonia prachuapensis</name>
    <dbReference type="NCBI Taxonomy" id="3115651"/>
    <lineage>
        <taxon>Bacteria</taxon>
        <taxon>Bacillati</taxon>
        <taxon>Actinomycetota</taxon>
        <taxon>Actinomycetes</taxon>
        <taxon>Mycobacteriales</taxon>
        <taxon>Gordoniaceae</taxon>
        <taxon>Gordonia</taxon>
    </lineage>
</organism>
<evidence type="ECO:0000256" key="2">
    <source>
        <dbReference type="ARBA" id="ARBA00022448"/>
    </source>
</evidence>
<dbReference type="PANTHER" id="PTHR43820:SF4">
    <property type="entry name" value="HIGH-AFFINITY BRANCHED-CHAIN AMINO ACID TRANSPORT ATP-BINDING PROTEIN LIVF"/>
    <property type="match status" value="1"/>
</dbReference>
<dbReference type="RefSeq" id="WP_330504681.1">
    <property type="nucleotide sequence ID" value="NZ_JAZDUE010000007.1"/>
</dbReference>
<dbReference type="InterPro" id="IPR003593">
    <property type="entry name" value="AAA+_ATPase"/>
</dbReference>
<dbReference type="PANTHER" id="PTHR43820">
    <property type="entry name" value="HIGH-AFFINITY BRANCHED-CHAIN AMINO ACID TRANSPORT ATP-BINDING PROTEIN LIVF"/>
    <property type="match status" value="1"/>
</dbReference>
<evidence type="ECO:0000313" key="9">
    <source>
        <dbReference type="Proteomes" id="UP001335729"/>
    </source>
</evidence>
<evidence type="ECO:0000256" key="6">
    <source>
        <dbReference type="SAM" id="MobiDB-lite"/>
    </source>
</evidence>
<name>A0ABU7MST6_9ACTN</name>
<sequence length="255" mass="27006">MTTVLRCDDLAAGYTKGRPCVRGLDLELNKGEILAMLGPNGAGKTTVLLTLSGLIPSLGGSVEVDGTALKSGDARGTSRAGLVLVPDNRALFTTLTVAENLRLAVSSRRRWTSERDRILNYFPGLRDRLKVAAGALSGGEQQMLAIGRALAQNPNVLLIDEMSMGLAPVIVERLLPVMRQVADDTDTAIVLVEQHVALALEVADTAMVLRHGEKVLEDDADVLKADPLRIEQAYLGDDTDPEGGVPASATADTVT</sequence>
<keyword evidence="3" id="KW-0547">Nucleotide-binding</keyword>
<dbReference type="EMBL" id="JAZDUE010000007">
    <property type="protein sequence ID" value="MEE4023383.1"/>
    <property type="molecule type" value="Genomic_DNA"/>
</dbReference>
<dbReference type="InterPro" id="IPR052156">
    <property type="entry name" value="BCAA_Transport_ATP-bd_LivF"/>
</dbReference>
<keyword evidence="4 8" id="KW-0067">ATP-binding</keyword>
<dbReference type="InterPro" id="IPR017871">
    <property type="entry name" value="ABC_transporter-like_CS"/>
</dbReference>
<dbReference type="GO" id="GO:0005524">
    <property type="term" value="F:ATP binding"/>
    <property type="evidence" value="ECO:0007669"/>
    <property type="project" value="UniProtKB-KW"/>
</dbReference>
<gene>
    <name evidence="8" type="ORF">V1Y59_09870</name>
</gene>
<evidence type="ECO:0000259" key="7">
    <source>
        <dbReference type="PROSITE" id="PS50893"/>
    </source>
</evidence>
<evidence type="ECO:0000256" key="1">
    <source>
        <dbReference type="ARBA" id="ARBA00005417"/>
    </source>
</evidence>
<dbReference type="CDD" id="cd03224">
    <property type="entry name" value="ABC_TM1139_LivF_branched"/>
    <property type="match status" value="1"/>
</dbReference>
<dbReference type="Pfam" id="PF00005">
    <property type="entry name" value="ABC_tran"/>
    <property type="match status" value="1"/>
</dbReference>
<dbReference type="PROSITE" id="PS50893">
    <property type="entry name" value="ABC_TRANSPORTER_2"/>
    <property type="match status" value="1"/>
</dbReference>
<dbReference type="Proteomes" id="UP001335729">
    <property type="component" value="Unassembled WGS sequence"/>
</dbReference>
<keyword evidence="5" id="KW-0029">Amino-acid transport</keyword>
<evidence type="ECO:0000256" key="3">
    <source>
        <dbReference type="ARBA" id="ARBA00022741"/>
    </source>
</evidence>
<evidence type="ECO:0000313" key="8">
    <source>
        <dbReference type="EMBL" id="MEE4023383.1"/>
    </source>
</evidence>
<dbReference type="InterPro" id="IPR027417">
    <property type="entry name" value="P-loop_NTPase"/>
</dbReference>
<feature type="domain" description="ABC transporter" evidence="7">
    <location>
        <begin position="5"/>
        <end position="236"/>
    </location>
</feature>
<evidence type="ECO:0000256" key="4">
    <source>
        <dbReference type="ARBA" id="ARBA00022840"/>
    </source>
</evidence>
<dbReference type="InterPro" id="IPR003439">
    <property type="entry name" value="ABC_transporter-like_ATP-bd"/>
</dbReference>
<evidence type="ECO:0000256" key="5">
    <source>
        <dbReference type="ARBA" id="ARBA00022970"/>
    </source>
</evidence>
<feature type="region of interest" description="Disordered" evidence="6">
    <location>
        <begin position="234"/>
        <end position="255"/>
    </location>
</feature>
<proteinExistence type="inferred from homology"/>
<accession>A0ABU7MST6</accession>
<dbReference type="SMART" id="SM00382">
    <property type="entry name" value="AAA"/>
    <property type="match status" value="1"/>
</dbReference>
<protein>
    <submittedName>
        <fullName evidence="8">ABC transporter ATP-binding protein</fullName>
    </submittedName>
</protein>